<evidence type="ECO:0000313" key="3">
    <source>
        <dbReference type="WBParaSite" id="OFLC_0000718701-mRNA-1"/>
    </source>
</evidence>
<dbReference type="AlphaFoldDB" id="A0A183HI76"/>
<evidence type="ECO:0000313" key="2">
    <source>
        <dbReference type="Proteomes" id="UP000267606"/>
    </source>
</evidence>
<reference evidence="1 2" key="2">
    <citation type="submission" date="2018-11" db="EMBL/GenBank/DDBJ databases">
        <authorList>
            <consortium name="Pathogen Informatics"/>
        </authorList>
    </citation>
    <scope>NUCLEOTIDE SEQUENCE [LARGE SCALE GENOMIC DNA]</scope>
</reference>
<reference evidence="3" key="1">
    <citation type="submission" date="2016-06" db="UniProtKB">
        <authorList>
            <consortium name="WormBaseParasite"/>
        </authorList>
    </citation>
    <scope>IDENTIFICATION</scope>
</reference>
<organism evidence="3">
    <name type="scientific">Onchocerca flexuosa</name>
    <dbReference type="NCBI Taxonomy" id="387005"/>
    <lineage>
        <taxon>Eukaryota</taxon>
        <taxon>Metazoa</taxon>
        <taxon>Ecdysozoa</taxon>
        <taxon>Nematoda</taxon>
        <taxon>Chromadorea</taxon>
        <taxon>Rhabditida</taxon>
        <taxon>Spirurina</taxon>
        <taxon>Spiruromorpha</taxon>
        <taxon>Filarioidea</taxon>
        <taxon>Onchocercidae</taxon>
        <taxon>Onchocerca</taxon>
    </lineage>
</organism>
<sequence>MILTVAFVSFNLWQLNVMMNFKRFLKRRKYNDNSSEMIPVNIEHDGNMLKY</sequence>
<protein>
    <submittedName>
        <fullName evidence="3">Transposase</fullName>
    </submittedName>
</protein>
<dbReference type="Proteomes" id="UP000267606">
    <property type="component" value="Unassembled WGS sequence"/>
</dbReference>
<gene>
    <name evidence="1" type="ORF">OFLC_LOCUS7187</name>
</gene>
<accession>A0A183HI76</accession>
<keyword evidence="2" id="KW-1185">Reference proteome</keyword>
<name>A0A183HI76_9BILA</name>
<dbReference type="WBParaSite" id="OFLC_0000718701-mRNA-1">
    <property type="protein sequence ID" value="OFLC_0000718701-mRNA-1"/>
    <property type="gene ID" value="OFLC_0000718701"/>
</dbReference>
<evidence type="ECO:0000313" key="1">
    <source>
        <dbReference type="EMBL" id="VDO49728.1"/>
    </source>
</evidence>
<dbReference type="EMBL" id="UZAJ01007329">
    <property type="protein sequence ID" value="VDO49728.1"/>
    <property type="molecule type" value="Genomic_DNA"/>
</dbReference>
<proteinExistence type="predicted"/>